<evidence type="ECO:0000313" key="2">
    <source>
        <dbReference type="Proteomes" id="UP001166004"/>
    </source>
</evidence>
<sequence length="252" mass="30032">MSKERLFVISCYFDGSNNAIFNCTNSILNNYNKPKIVVVDSDSPDKSYFDKLKLKSIEVLDAKNKNYDTGAYWIAFNKFHDYDNYYFLQDSIIIKENLIFYEKYSLTTFRYFLSINRVGGFIIDKTKKNFIKKLSAFFKRNKKIHDIYGYDYNDQITWSNEQLKKTLYFLPKTWLSVFGPIFLCKKHVMLNLIQKNFDKILPTNKIEQMCMERLFGIAFQQEGLDVSNSIQGENFNTKFDTPKFEKIFYKRK</sequence>
<dbReference type="EMBL" id="LANA01000002">
    <property type="protein sequence ID" value="NMN67996.1"/>
    <property type="molecule type" value="Genomic_DNA"/>
</dbReference>
<name>A0ABX1T353_PELUQ</name>
<comment type="caution">
    <text evidence="1">The sequence shown here is derived from an EMBL/GenBank/DDBJ whole genome shotgun (WGS) entry which is preliminary data.</text>
</comment>
<organism evidence="1 2">
    <name type="scientific">Pelagibacter ubique</name>
    <dbReference type="NCBI Taxonomy" id="198252"/>
    <lineage>
        <taxon>Bacteria</taxon>
        <taxon>Pseudomonadati</taxon>
        <taxon>Pseudomonadota</taxon>
        <taxon>Alphaproteobacteria</taxon>
        <taxon>Candidatus Pelagibacterales</taxon>
        <taxon>Candidatus Pelagibacteraceae</taxon>
        <taxon>Candidatus Pelagibacter</taxon>
    </lineage>
</organism>
<dbReference type="RefSeq" id="WP_169036495.1">
    <property type="nucleotide sequence ID" value="NZ_LANA01000002.1"/>
</dbReference>
<gene>
    <name evidence="1" type="ORF">VP91_00011510</name>
</gene>
<evidence type="ECO:0000313" key="1">
    <source>
        <dbReference type="EMBL" id="NMN67996.1"/>
    </source>
</evidence>
<keyword evidence="2" id="KW-1185">Reference proteome</keyword>
<reference evidence="1 2" key="1">
    <citation type="submission" date="2019-07" db="EMBL/GenBank/DDBJ databases">
        <title>SAR11 Genome Evolution.</title>
        <authorList>
            <person name="Giovannoni S."/>
        </authorList>
    </citation>
    <scope>NUCLEOTIDE SEQUENCE [LARGE SCALE GENOMIC DNA]</scope>
    <source>
        <strain evidence="1 2">HTCC9565</strain>
    </source>
</reference>
<protein>
    <recommendedName>
        <fullName evidence="3">Glycosyltransferase</fullName>
    </recommendedName>
</protein>
<accession>A0ABX1T353</accession>
<proteinExistence type="predicted"/>
<dbReference type="Proteomes" id="UP001166004">
    <property type="component" value="Unassembled WGS sequence"/>
</dbReference>
<evidence type="ECO:0008006" key="3">
    <source>
        <dbReference type="Google" id="ProtNLM"/>
    </source>
</evidence>